<dbReference type="Proteomes" id="UP000186015">
    <property type="component" value="Unassembled WGS sequence"/>
</dbReference>
<evidence type="ECO:0000313" key="2">
    <source>
        <dbReference type="EMBL" id="SEL07801.1"/>
    </source>
</evidence>
<dbReference type="EMBL" id="FOAT01000011">
    <property type="protein sequence ID" value="SEL07801.1"/>
    <property type="molecule type" value="Genomic_DNA"/>
</dbReference>
<protein>
    <submittedName>
        <fullName evidence="2">Uncharacterized protein</fullName>
    </submittedName>
</protein>
<proteinExistence type="predicted"/>
<organism evidence="2 3">
    <name type="scientific">Ruminococcus albus</name>
    <dbReference type="NCBI Taxonomy" id="1264"/>
    <lineage>
        <taxon>Bacteria</taxon>
        <taxon>Bacillati</taxon>
        <taxon>Bacillota</taxon>
        <taxon>Clostridia</taxon>
        <taxon>Eubacteriales</taxon>
        <taxon>Oscillospiraceae</taxon>
        <taxon>Ruminococcus</taxon>
    </lineage>
</organism>
<gene>
    <name evidence="2" type="ORF">SAMN05216469_11129</name>
</gene>
<name>A0A1H7M9K8_RUMAL</name>
<feature type="transmembrane region" description="Helical" evidence="1">
    <location>
        <begin position="41"/>
        <end position="61"/>
    </location>
</feature>
<keyword evidence="1" id="KW-0812">Transmembrane</keyword>
<dbReference type="RefSeq" id="WP_074834089.1">
    <property type="nucleotide sequence ID" value="NZ_FOAT01000011.1"/>
</dbReference>
<accession>A0A1H7M9K8</accession>
<sequence length="142" mass="16215">MNPWYVGLIKISILAVMLICFIVLVVKLIKAQKYNNPIAKNIFMISADIVLFACSLIFILSHSTYYRYNDRVILNSDINSVMSKYGAFDRGEVQEGISGKVGYYIYTDNGPIMPDHMEHYYWIYYDESGKVFKVEDGLLAGG</sequence>
<evidence type="ECO:0000313" key="3">
    <source>
        <dbReference type="Proteomes" id="UP000186015"/>
    </source>
</evidence>
<reference evidence="2 3" key="1">
    <citation type="submission" date="2016-10" db="EMBL/GenBank/DDBJ databases">
        <authorList>
            <person name="de Groot N.N."/>
        </authorList>
    </citation>
    <scope>NUCLEOTIDE SEQUENCE [LARGE SCALE GENOMIC DNA]</scope>
    <source>
        <strain evidence="2 3">KH2T6</strain>
    </source>
</reference>
<dbReference type="AlphaFoldDB" id="A0A1H7M9K8"/>
<evidence type="ECO:0000256" key="1">
    <source>
        <dbReference type="SAM" id="Phobius"/>
    </source>
</evidence>
<keyword evidence="1" id="KW-1133">Transmembrane helix</keyword>
<feature type="transmembrane region" description="Helical" evidence="1">
    <location>
        <begin position="6"/>
        <end position="29"/>
    </location>
</feature>
<dbReference type="OrthoDB" id="2085358at2"/>
<keyword evidence="1" id="KW-0472">Membrane</keyword>